<evidence type="ECO:0000256" key="9">
    <source>
        <dbReference type="ARBA" id="ARBA00022837"/>
    </source>
</evidence>
<feature type="binding site" evidence="11">
    <location>
        <position position="602"/>
    </location>
    <ligand>
        <name>Ca(2+)</name>
        <dbReference type="ChEBI" id="CHEBI:29108"/>
    </ligand>
</feature>
<dbReference type="Gene3D" id="3.40.50.200">
    <property type="entry name" value="Peptidase S8/S53 domain"/>
    <property type="match status" value="1"/>
</dbReference>
<dbReference type="GO" id="GO:0005576">
    <property type="term" value="C:extracellular region"/>
    <property type="evidence" value="ECO:0007669"/>
    <property type="project" value="UniProtKB-SubCell"/>
</dbReference>
<keyword evidence="8 11" id="KW-0720">Serine protease</keyword>
<dbReference type="InterPro" id="IPR023828">
    <property type="entry name" value="Peptidase_S8_Ser-AS"/>
</dbReference>
<dbReference type="EC" id="3.4.14.10" evidence="4"/>
<reference evidence="14 15" key="1">
    <citation type="submission" date="2020-07" db="EMBL/GenBank/DDBJ databases">
        <title>Telomere length de novo assembly of all 7 chromosomes of the fungus, Metarhizium brunneum, using a novel assembly pipeline.</title>
        <authorList>
            <person name="Saud z."/>
            <person name="Kortsinoglou A."/>
            <person name="Kouvelis V.N."/>
            <person name="Butt T.M."/>
        </authorList>
    </citation>
    <scope>NUCLEOTIDE SEQUENCE [LARGE SCALE GENOMIC DNA]</scope>
    <source>
        <strain evidence="14 15">4556</strain>
    </source>
</reference>
<organism evidence="14 15">
    <name type="scientific">Metarhizium brunneum</name>
    <dbReference type="NCBI Taxonomy" id="500148"/>
    <lineage>
        <taxon>Eukaryota</taxon>
        <taxon>Fungi</taxon>
        <taxon>Dikarya</taxon>
        <taxon>Ascomycota</taxon>
        <taxon>Pezizomycotina</taxon>
        <taxon>Sordariomycetes</taxon>
        <taxon>Hypocreomycetidae</taxon>
        <taxon>Hypocreales</taxon>
        <taxon>Clavicipitaceae</taxon>
        <taxon>Metarhizium</taxon>
    </lineage>
</organism>
<dbReference type="PANTHER" id="PTHR14218">
    <property type="entry name" value="PROTEASE S8 TRIPEPTIDYL PEPTIDASE I CLN2"/>
    <property type="match status" value="1"/>
</dbReference>
<dbReference type="KEGG" id="mbrn:26247023"/>
<feature type="domain" description="Peptidase S53" evidence="13">
    <location>
        <begin position="215"/>
        <end position="624"/>
    </location>
</feature>
<dbReference type="GO" id="GO:0004252">
    <property type="term" value="F:serine-type endopeptidase activity"/>
    <property type="evidence" value="ECO:0007669"/>
    <property type="project" value="UniProtKB-UniRule"/>
</dbReference>
<evidence type="ECO:0000256" key="5">
    <source>
        <dbReference type="ARBA" id="ARBA00022670"/>
    </source>
</evidence>
<comment type="catalytic activity">
    <reaction evidence="1">
        <text>Release of an N-terminal tripeptide from a polypeptide.</text>
        <dbReference type="EC" id="3.4.14.10"/>
    </reaction>
</comment>
<gene>
    <name evidence="14" type="primary">sed1_1</name>
    <name evidence="14" type="ORF">G6M90_00g065600</name>
</gene>
<dbReference type="AlphaFoldDB" id="A0A7D5UYR4"/>
<dbReference type="GO" id="GO:0008240">
    <property type="term" value="F:tripeptidyl-peptidase activity"/>
    <property type="evidence" value="ECO:0007669"/>
    <property type="project" value="UniProtKB-EC"/>
</dbReference>
<evidence type="ECO:0000256" key="1">
    <source>
        <dbReference type="ARBA" id="ARBA00001910"/>
    </source>
</evidence>
<dbReference type="RefSeq" id="XP_065986805.1">
    <property type="nucleotide sequence ID" value="XM_066130806.1"/>
</dbReference>
<evidence type="ECO:0000256" key="8">
    <source>
        <dbReference type="ARBA" id="ARBA00022825"/>
    </source>
</evidence>
<keyword evidence="12" id="KW-0732">Signal</keyword>
<name>A0A7D5UYR4_9HYPO</name>
<protein>
    <recommendedName>
        <fullName evidence="4">tripeptidyl-peptidase II</fullName>
        <ecNumber evidence="4">3.4.14.10</ecNumber>
    </recommendedName>
</protein>
<dbReference type="OrthoDB" id="409122at2759"/>
<keyword evidence="15" id="KW-1185">Reference proteome</keyword>
<dbReference type="InterPro" id="IPR000209">
    <property type="entry name" value="Peptidase_S8/S53_dom"/>
</dbReference>
<dbReference type="InterPro" id="IPR050819">
    <property type="entry name" value="Tripeptidyl-peptidase_I"/>
</dbReference>
<feature type="chain" id="PRO_5029016544" description="tripeptidyl-peptidase II" evidence="12">
    <location>
        <begin position="18"/>
        <end position="624"/>
    </location>
</feature>
<feature type="active site" description="Charge relay system" evidence="11">
    <location>
        <position position="291"/>
    </location>
</feature>
<keyword evidence="7 11" id="KW-0378">Hydrolase</keyword>
<proteinExistence type="predicted"/>
<dbReference type="CDD" id="cd11377">
    <property type="entry name" value="Pro-peptidase_S53"/>
    <property type="match status" value="1"/>
</dbReference>
<feature type="signal peptide" evidence="12">
    <location>
        <begin position="1"/>
        <end position="17"/>
    </location>
</feature>
<keyword evidence="10" id="KW-0865">Zymogen</keyword>
<dbReference type="InterPro" id="IPR030400">
    <property type="entry name" value="Sedolisin_dom"/>
</dbReference>
<dbReference type="GeneID" id="26247023"/>
<dbReference type="Pfam" id="PF09286">
    <property type="entry name" value="Pro-kuma_activ"/>
    <property type="match status" value="1"/>
</dbReference>
<dbReference type="GO" id="GO:0006508">
    <property type="term" value="P:proteolysis"/>
    <property type="evidence" value="ECO:0007669"/>
    <property type="project" value="UniProtKB-KW"/>
</dbReference>
<evidence type="ECO:0000313" key="14">
    <source>
        <dbReference type="EMBL" id="QLI69459.1"/>
    </source>
</evidence>
<comment type="function">
    <text evidence="2">Secreted tripeptidyl-peptidase which degrades proteins at acidic pHs and is involved in virulence.</text>
</comment>
<feature type="active site" description="Charge relay system" evidence="11">
    <location>
        <position position="539"/>
    </location>
</feature>
<comment type="subcellular location">
    <subcellularLocation>
        <location evidence="3">Secreted</location>
        <location evidence="3">Extracellular space</location>
    </subcellularLocation>
</comment>
<keyword evidence="6 11" id="KW-0479">Metal-binding</keyword>
<keyword evidence="9 11" id="KW-0106">Calcium</keyword>
<evidence type="ECO:0000256" key="4">
    <source>
        <dbReference type="ARBA" id="ARBA00012462"/>
    </source>
</evidence>
<evidence type="ECO:0000256" key="10">
    <source>
        <dbReference type="ARBA" id="ARBA00023145"/>
    </source>
</evidence>
<dbReference type="Pfam" id="PF00082">
    <property type="entry name" value="Peptidase_S8"/>
    <property type="match status" value="1"/>
</dbReference>
<dbReference type="PROSITE" id="PS51695">
    <property type="entry name" value="SEDOLISIN"/>
    <property type="match status" value="1"/>
</dbReference>
<sequence length="624" mass="66536">MRAAAIFISCFVAASLGIPTGHDVIHEKRDFDAVTSQVTKRAAADTLVPVRIALKQRNLDKGMEYLMDVSDPSSKNYGSHYTQDKVVDLFSPAPESIETVKRWLVDRGVPENQIKSPKSKGWLDFETTVGQLEDILKTNYHLYENKKTRSEHLGADSYSLPSEVSQHVDFITPGVVPIKVKSARAAPGQPRKIPFTPFPPGLTVNSQDASNCPTQITPACIKALYNITDSTTAVKGNQLGMFESDNEMHKQSDLDQFYRLYASKIPKGTGPKIDLIDWGSTKPDPNQAVGEAALDFDVSIPVIYPQGTELYQTKSNFDGRTHLGFLNQFLDAVDGAYCTSDGGDDPDVDGVTANEACGTFTPANVISFSYGLTENIWPTKYLKRQCDEFMKLGLQGSSIVFASGDGGVAGGHGGDCLGSNGDIFNPASPSSCPYVTSVGATLLPPGTSPGAPESATERFGSGGGFSNIWPSPDYQSAAVASFFASNDPGFPSYNTSENKIPTDGGIYNRAGRGFPDIAAIGDYGVIVLNGQPGRTGGTSMSAPIVAAIFTRVNEVRLKAGKKPIGFANPALYKNPAMFKDVTLGSQSGDAACNGNGFSAVQGWDPVTGLGTPDFPAVVEYFSNL</sequence>
<feature type="binding site" evidence="11">
    <location>
        <position position="581"/>
    </location>
    <ligand>
        <name>Ca(2+)</name>
        <dbReference type="ChEBI" id="CHEBI:29108"/>
    </ligand>
</feature>
<accession>A0A7D5UYR4</accession>
<evidence type="ECO:0000256" key="12">
    <source>
        <dbReference type="SAM" id="SignalP"/>
    </source>
</evidence>
<keyword evidence="5 11" id="KW-0645">Protease</keyword>
<feature type="binding site" evidence="11">
    <location>
        <position position="580"/>
    </location>
    <ligand>
        <name>Ca(2+)</name>
        <dbReference type="ChEBI" id="CHEBI:29108"/>
    </ligand>
</feature>
<feature type="binding site" evidence="11">
    <location>
        <position position="604"/>
    </location>
    <ligand>
        <name>Ca(2+)</name>
        <dbReference type="ChEBI" id="CHEBI:29108"/>
    </ligand>
</feature>
<dbReference type="Proteomes" id="UP000510686">
    <property type="component" value="Chromosome 3"/>
</dbReference>
<dbReference type="InterPro" id="IPR015366">
    <property type="entry name" value="S53_propep"/>
</dbReference>
<evidence type="ECO:0000256" key="7">
    <source>
        <dbReference type="ARBA" id="ARBA00022801"/>
    </source>
</evidence>
<evidence type="ECO:0000256" key="11">
    <source>
        <dbReference type="PROSITE-ProRule" id="PRU01032"/>
    </source>
</evidence>
<dbReference type="GO" id="GO:0046872">
    <property type="term" value="F:metal ion binding"/>
    <property type="evidence" value="ECO:0007669"/>
    <property type="project" value="UniProtKB-UniRule"/>
</dbReference>
<evidence type="ECO:0000259" key="13">
    <source>
        <dbReference type="PROSITE" id="PS51695"/>
    </source>
</evidence>
<dbReference type="PROSITE" id="PS00138">
    <property type="entry name" value="SUBTILASE_SER"/>
    <property type="match status" value="1"/>
</dbReference>
<comment type="cofactor">
    <cofactor evidence="11">
        <name>Ca(2+)</name>
        <dbReference type="ChEBI" id="CHEBI:29108"/>
    </cofactor>
    <text evidence="11">Binds 1 Ca(2+) ion per subunit.</text>
</comment>
<dbReference type="CDD" id="cd04056">
    <property type="entry name" value="Peptidases_S53"/>
    <property type="match status" value="1"/>
</dbReference>
<evidence type="ECO:0000256" key="2">
    <source>
        <dbReference type="ARBA" id="ARBA00002451"/>
    </source>
</evidence>
<feature type="active site" description="Charge relay system" evidence="11">
    <location>
        <position position="295"/>
    </location>
</feature>
<dbReference type="EMBL" id="CP058934">
    <property type="protein sequence ID" value="QLI69459.1"/>
    <property type="molecule type" value="Genomic_DNA"/>
</dbReference>
<dbReference type="SUPFAM" id="SSF54897">
    <property type="entry name" value="Protease propeptides/inhibitors"/>
    <property type="match status" value="1"/>
</dbReference>
<evidence type="ECO:0000256" key="3">
    <source>
        <dbReference type="ARBA" id="ARBA00004239"/>
    </source>
</evidence>
<dbReference type="InterPro" id="IPR036852">
    <property type="entry name" value="Peptidase_S8/S53_dom_sf"/>
</dbReference>
<dbReference type="SUPFAM" id="SSF52743">
    <property type="entry name" value="Subtilisin-like"/>
    <property type="match status" value="1"/>
</dbReference>
<dbReference type="PANTHER" id="PTHR14218:SF19">
    <property type="entry name" value="SERINE PROTEASE AORO, PUTATIVE (AFU_ORTHOLOGUE AFUA_6G10250)-RELATED"/>
    <property type="match status" value="1"/>
</dbReference>
<dbReference type="SMART" id="SM00944">
    <property type="entry name" value="Pro-kuma_activ"/>
    <property type="match status" value="1"/>
</dbReference>
<evidence type="ECO:0000256" key="6">
    <source>
        <dbReference type="ARBA" id="ARBA00022723"/>
    </source>
</evidence>
<evidence type="ECO:0000313" key="15">
    <source>
        <dbReference type="Proteomes" id="UP000510686"/>
    </source>
</evidence>